<comment type="caution">
    <text evidence="1">The sequence shown here is derived from an EMBL/GenBank/DDBJ whole genome shotgun (WGS) entry which is preliminary data.</text>
</comment>
<reference evidence="1 2" key="1">
    <citation type="submission" date="2019-09" db="EMBL/GenBank/DDBJ databases">
        <title>Genomes of family Cryomorphaceae.</title>
        <authorList>
            <person name="Bowman J.P."/>
        </authorList>
    </citation>
    <scope>NUCLEOTIDE SEQUENCE [LARGE SCALE GENOMIC DNA]</scope>
    <source>
        <strain evidence="1 2">LMG 25704</strain>
    </source>
</reference>
<dbReference type="OrthoDB" id="1375129at2"/>
<proteinExistence type="predicted"/>
<protein>
    <submittedName>
        <fullName evidence="1">Uncharacterized protein</fullName>
    </submittedName>
</protein>
<organism evidence="1 2">
    <name type="scientific">Phaeocystidibacter luteus</name>
    <dbReference type="NCBI Taxonomy" id="911197"/>
    <lineage>
        <taxon>Bacteria</taxon>
        <taxon>Pseudomonadati</taxon>
        <taxon>Bacteroidota</taxon>
        <taxon>Flavobacteriia</taxon>
        <taxon>Flavobacteriales</taxon>
        <taxon>Phaeocystidibacteraceae</taxon>
        <taxon>Phaeocystidibacter</taxon>
    </lineage>
</organism>
<dbReference type="Proteomes" id="UP000468650">
    <property type="component" value="Unassembled WGS sequence"/>
</dbReference>
<dbReference type="AlphaFoldDB" id="A0A6N6RGJ0"/>
<gene>
    <name evidence="1" type="ORF">F8C67_06855</name>
</gene>
<dbReference type="PROSITE" id="PS51257">
    <property type="entry name" value="PROKAR_LIPOPROTEIN"/>
    <property type="match status" value="1"/>
</dbReference>
<sequence>MKTYILSLIAAVVTLSSCSENVVEEQYTFEEPKYTLVFQSASDFNWSINELSGTLDSVDVTNFSTIDVEVTLAKDASLTCIVYKGEYPIFYRVSSCQKSSAYQFSVDIQ</sequence>
<name>A0A6N6RGJ0_9FLAO</name>
<dbReference type="EMBL" id="WBVO01000004">
    <property type="protein sequence ID" value="KAB2810299.1"/>
    <property type="molecule type" value="Genomic_DNA"/>
</dbReference>
<keyword evidence="2" id="KW-1185">Reference proteome</keyword>
<dbReference type="RefSeq" id="WP_151667088.1">
    <property type="nucleotide sequence ID" value="NZ_WBVO01000004.1"/>
</dbReference>
<evidence type="ECO:0000313" key="2">
    <source>
        <dbReference type="Proteomes" id="UP000468650"/>
    </source>
</evidence>
<accession>A0A6N6RGJ0</accession>
<evidence type="ECO:0000313" key="1">
    <source>
        <dbReference type="EMBL" id="KAB2810299.1"/>
    </source>
</evidence>